<proteinExistence type="predicted"/>
<name>A0ACC1PTR6_9APHY</name>
<keyword evidence="2" id="KW-1185">Reference proteome</keyword>
<gene>
    <name evidence="1" type="ORF">NUW54_g5933</name>
</gene>
<dbReference type="Proteomes" id="UP001144978">
    <property type="component" value="Unassembled WGS sequence"/>
</dbReference>
<accession>A0ACC1PTR6</accession>
<dbReference type="EMBL" id="JANSHE010001522">
    <property type="protein sequence ID" value="KAJ3002280.1"/>
    <property type="molecule type" value="Genomic_DNA"/>
</dbReference>
<protein>
    <submittedName>
        <fullName evidence="1">Uncharacterized protein</fullName>
    </submittedName>
</protein>
<organism evidence="1 2">
    <name type="scientific">Trametes sanguinea</name>
    <dbReference type="NCBI Taxonomy" id="158606"/>
    <lineage>
        <taxon>Eukaryota</taxon>
        <taxon>Fungi</taxon>
        <taxon>Dikarya</taxon>
        <taxon>Basidiomycota</taxon>
        <taxon>Agaricomycotina</taxon>
        <taxon>Agaricomycetes</taxon>
        <taxon>Polyporales</taxon>
        <taxon>Polyporaceae</taxon>
        <taxon>Trametes</taxon>
    </lineage>
</organism>
<evidence type="ECO:0000313" key="2">
    <source>
        <dbReference type="Proteomes" id="UP001144978"/>
    </source>
</evidence>
<evidence type="ECO:0000313" key="1">
    <source>
        <dbReference type="EMBL" id="KAJ3002280.1"/>
    </source>
</evidence>
<sequence>MATPPLTMTPPTGQALGDTYGVMLISTVIAAALYGVTVVLSLYYYDRFPKDPWMLKLGVAIVWALDTTSLVLDVHAIYYYLIANYNNPPALLIQVWSVQVELLITFTAVFVVQIFFIQRIYQLRPNLWYIPLFLALTAVASYALIIVIVIPVFKNSDWNDVQSGQVNRPLVANWLTGLIVDVSITVVLCWYLWSEKNYVRRGTRRLINRIIIFSVNRGAIAAPDVLSMNLCLDSGAQFLSFVTKFAAPQKLVWLGFHNVLCKVYTNSMLATCDIPSLSELPRCLTRTNAAHRLNSRVVLRDMMDDGELGGSDFQCDSESWKEEKLLPAQR</sequence>
<comment type="caution">
    <text evidence="1">The sequence shown here is derived from an EMBL/GenBank/DDBJ whole genome shotgun (WGS) entry which is preliminary data.</text>
</comment>
<reference evidence="1" key="1">
    <citation type="submission" date="2022-08" db="EMBL/GenBank/DDBJ databases">
        <title>Genome Sequence of Pycnoporus sanguineus.</title>
        <authorList>
            <person name="Buettner E."/>
        </authorList>
    </citation>
    <scope>NUCLEOTIDE SEQUENCE</scope>
    <source>
        <strain evidence="1">CG-C14</strain>
    </source>
</reference>